<gene>
    <name evidence="1" type="ORF">TVY486_0701980</name>
</gene>
<accession>G0TY16</accession>
<reference evidence="1" key="1">
    <citation type="journal article" date="2012" name="Proc. Natl. Acad. Sci. U.S.A.">
        <title>Antigenic diversity is generated by distinct evolutionary mechanisms in African trypanosome species.</title>
        <authorList>
            <person name="Jackson A.P."/>
            <person name="Berry A."/>
            <person name="Aslett M."/>
            <person name="Allison H.C."/>
            <person name="Burton P."/>
            <person name="Vavrova-Anderson J."/>
            <person name="Brown R."/>
            <person name="Browne H."/>
            <person name="Corton N."/>
            <person name="Hauser H."/>
            <person name="Gamble J."/>
            <person name="Gilderthorp R."/>
            <person name="Marcello L."/>
            <person name="McQuillan J."/>
            <person name="Otto T.D."/>
            <person name="Quail M.A."/>
            <person name="Sanders M.J."/>
            <person name="van Tonder A."/>
            <person name="Ginger M.L."/>
            <person name="Field M.C."/>
            <person name="Barry J.D."/>
            <person name="Hertz-Fowler C."/>
            <person name="Berriman M."/>
        </authorList>
    </citation>
    <scope>NUCLEOTIDE SEQUENCE</scope>
    <source>
        <strain evidence="1">Y486</strain>
    </source>
</reference>
<dbReference type="AlphaFoldDB" id="G0TY16"/>
<organism evidence="1">
    <name type="scientific">Trypanosoma vivax (strain Y486)</name>
    <dbReference type="NCBI Taxonomy" id="1055687"/>
    <lineage>
        <taxon>Eukaryota</taxon>
        <taxon>Discoba</taxon>
        <taxon>Euglenozoa</taxon>
        <taxon>Kinetoplastea</taxon>
        <taxon>Metakinetoplastina</taxon>
        <taxon>Trypanosomatida</taxon>
        <taxon>Trypanosomatidae</taxon>
        <taxon>Trypanosoma</taxon>
        <taxon>Duttonella</taxon>
    </lineage>
</organism>
<evidence type="ECO:0000313" key="1">
    <source>
        <dbReference type="EMBL" id="CCC48861.1"/>
    </source>
</evidence>
<dbReference type="EMBL" id="HE573023">
    <property type="protein sequence ID" value="CCC48861.1"/>
    <property type="molecule type" value="Genomic_DNA"/>
</dbReference>
<dbReference type="VEuPathDB" id="TriTrypDB:TvY486_0701980"/>
<protein>
    <submittedName>
        <fullName evidence="1">Uncharacterized protein</fullName>
    </submittedName>
</protein>
<proteinExistence type="predicted"/>
<sequence>MEQMSAPLLYSVLGSSLASTAACGRYCNCVLLCQCGGRVAWKLRCIDLSFCVFCTCLNSFPPVLFFAFCCFVFPHAVLCNAKGLVKVIYSSLKVRTEKASGRISLRCRC</sequence>
<name>G0TY16_TRYVY</name>